<feature type="signal peptide" evidence="1">
    <location>
        <begin position="1"/>
        <end position="26"/>
    </location>
</feature>
<dbReference type="STRING" id="310782.SAMN05216499_103309"/>
<keyword evidence="3" id="KW-1185">Reference proteome</keyword>
<dbReference type="OrthoDB" id="4139637at2"/>
<dbReference type="AlphaFoldDB" id="A0A1M6ZF45"/>
<reference evidence="2 3" key="1">
    <citation type="submission" date="2016-11" db="EMBL/GenBank/DDBJ databases">
        <authorList>
            <person name="Jaros S."/>
            <person name="Januszkiewicz K."/>
            <person name="Wedrychowicz H."/>
        </authorList>
    </citation>
    <scope>NUCLEOTIDE SEQUENCE [LARGE SCALE GENOMIC DNA]</scope>
    <source>
        <strain evidence="2 3">CGMCC 4.2025</strain>
    </source>
</reference>
<name>A0A1M6ZF45_9ACTN</name>
<protein>
    <submittedName>
        <fullName evidence="2">Uncharacterized protein</fullName>
    </submittedName>
</protein>
<dbReference type="EMBL" id="FRBI01000003">
    <property type="protein sequence ID" value="SHL29060.1"/>
    <property type="molecule type" value="Genomic_DNA"/>
</dbReference>
<organism evidence="2 3">
    <name type="scientific">Actinacidiphila paucisporea</name>
    <dbReference type="NCBI Taxonomy" id="310782"/>
    <lineage>
        <taxon>Bacteria</taxon>
        <taxon>Bacillati</taxon>
        <taxon>Actinomycetota</taxon>
        <taxon>Actinomycetes</taxon>
        <taxon>Kitasatosporales</taxon>
        <taxon>Streptomycetaceae</taxon>
        <taxon>Actinacidiphila</taxon>
    </lineage>
</organism>
<accession>A0A1M6ZF45</accession>
<gene>
    <name evidence="2" type="ORF">SAMN05216499_103309</name>
</gene>
<feature type="chain" id="PRO_5013223568" evidence="1">
    <location>
        <begin position="27"/>
        <end position="192"/>
    </location>
</feature>
<evidence type="ECO:0000313" key="2">
    <source>
        <dbReference type="EMBL" id="SHL29060.1"/>
    </source>
</evidence>
<sequence>MKTRAILVSAAIAAGTMIGFSSAAHADSPTAAPVTASGFHSVLTVDGKRTDLGASPAAVIPAGQPTGQVLPCGTPNTFIDANGTYTVQHACGGTTASWSYRLSTTACATAAGTVNEAGQIWALNGVTKPKQAPHPGVICRYIFHGTYNPAHDNNSIAYSDVITWAVPGGGVATLQYYGHFKLSAYPCSPTSC</sequence>
<dbReference type="RefSeq" id="WP_143172486.1">
    <property type="nucleotide sequence ID" value="NZ_FRBI01000003.1"/>
</dbReference>
<keyword evidence="1" id="KW-0732">Signal</keyword>
<evidence type="ECO:0000313" key="3">
    <source>
        <dbReference type="Proteomes" id="UP000184111"/>
    </source>
</evidence>
<proteinExistence type="predicted"/>
<evidence type="ECO:0000256" key="1">
    <source>
        <dbReference type="SAM" id="SignalP"/>
    </source>
</evidence>
<dbReference type="Proteomes" id="UP000184111">
    <property type="component" value="Unassembled WGS sequence"/>
</dbReference>